<dbReference type="PROSITE" id="PS50865">
    <property type="entry name" value="ZF_MYND_2"/>
    <property type="match status" value="1"/>
</dbReference>
<dbReference type="EMBL" id="JAPMOS010000002">
    <property type="protein sequence ID" value="KAJ4462768.1"/>
    <property type="molecule type" value="Genomic_DNA"/>
</dbReference>
<evidence type="ECO:0000256" key="2">
    <source>
        <dbReference type="ARBA" id="ARBA00022771"/>
    </source>
</evidence>
<protein>
    <recommendedName>
        <fullName evidence="5">MYND-type domain-containing protein</fullName>
    </recommendedName>
</protein>
<evidence type="ECO:0000259" key="5">
    <source>
        <dbReference type="PROSITE" id="PS50865"/>
    </source>
</evidence>
<keyword evidence="2 4" id="KW-0863">Zinc-finger</keyword>
<evidence type="ECO:0000256" key="4">
    <source>
        <dbReference type="PROSITE-ProRule" id="PRU00134"/>
    </source>
</evidence>
<comment type="caution">
    <text evidence="6">The sequence shown here is derived from an EMBL/GenBank/DDBJ whole genome shotgun (WGS) entry which is preliminary data.</text>
</comment>
<organism evidence="6 7">
    <name type="scientific">Paratrimastix pyriformis</name>
    <dbReference type="NCBI Taxonomy" id="342808"/>
    <lineage>
        <taxon>Eukaryota</taxon>
        <taxon>Metamonada</taxon>
        <taxon>Preaxostyla</taxon>
        <taxon>Paratrimastigidae</taxon>
        <taxon>Paratrimastix</taxon>
    </lineage>
</organism>
<feature type="domain" description="MYND-type" evidence="5">
    <location>
        <begin position="32"/>
        <end position="68"/>
    </location>
</feature>
<keyword evidence="7" id="KW-1185">Reference proteome</keyword>
<dbReference type="Pfam" id="PF01753">
    <property type="entry name" value="zf-MYND"/>
    <property type="match status" value="1"/>
</dbReference>
<evidence type="ECO:0000313" key="6">
    <source>
        <dbReference type="EMBL" id="KAJ4462768.1"/>
    </source>
</evidence>
<dbReference type="Gene3D" id="6.10.140.2220">
    <property type="match status" value="1"/>
</dbReference>
<dbReference type="PROSITE" id="PS01360">
    <property type="entry name" value="ZF_MYND_1"/>
    <property type="match status" value="1"/>
</dbReference>
<keyword evidence="3" id="KW-0862">Zinc</keyword>
<dbReference type="InterPro" id="IPR002893">
    <property type="entry name" value="Znf_MYND"/>
</dbReference>
<proteinExistence type="predicted"/>
<dbReference type="PANTHER" id="PTHR28069">
    <property type="entry name" value="GH20023P"/>
    <property type="match status" value="1"/>
</dbReference>
<reference evidence="6" key="1">
    <citation type="journal article" date="2022" name="bioRxiv">
        <title>Genomics of Preaxostyla Flagellates Illuminates Evolutionary Transitions and the Path Towards Mitochondrial Loss.</title>
        <authorList>
            <person name="Novak L.V.F."/>
            <person name="Treitli S.C."/>
            <person name="Pyrih J."/>
            <person name="Halakuc P."/>
            <person name="Pipaliya S.V."/>
            <person name="Vacek V."/>
            <person name="Brzon O."/>
            <person name="Soukal P."/>
            <person name="Eme L."/>
            <person name="Dacks J.B."/>
            <person name="Karnkowska A."/>
            <person name="Elias M."/>
            <person name="Hampl V."/>
        </authorList>
    </citation>
    <scope>NUCLEOTIDE SEQUENCE</scope>
    <source>
        <strain evidence="6">RCP-MX</strain>
    </source>
</reference>
<sequence length="423" mass="46206">MSGTSIREWAKSFQEGKGLLPRHHMPSPSQICPVCCKPATFRCSACQTQWYCNSAHQQQHWTTHKLECHRCRRLREDLSTGIYPLPSAQAERLFQRISSIGAFERADKMLIQPAGAWAAFFCPSQAALLSEVASAFGDTPTTVPAQKPVSPDPWFDLGPLRCLTGLLSPLFTISLALRRLGLGTVRPRVDPLAPIRVQIIGCAEEIALGRMGLFAHLACLLPQYGRFEIDLVGPPQPQQSDFPQTDRVAVRLVPRGQYSPTRAPVPDLVVLLGAFLHLGDAPGSVDPDPWALIPAVAALLDQDIPILYTAPTQSVAEQSHDTLTSAVGMWAGSPLIKEPQWRMRPLQARAACLWGPEQAPWPSMHPEVAGEPIAGVPVLGFANSWWGCVAGRMNEEAPVRPANFADILAEHAGDIKICERPSK</sequence>
<gene>
    <name evidence="6" type="ORF">PAPYR_790</name>
</gene>
<dbReference type="Pfam" id="PF20179">
    <property type="entry name" value="MSS51_C"/>
    <property type="match status" value="1"/>
</dbReference>
<dbReference type="Proteomes" id="UP001141327">
    <property type="component" value="Unassembled WGS sequence"/>
</dbReference>
<evidence type="ECO:0000256" key="3">
    <source>
        <dbReference type="ARBA" id="ARBA00022833"/>
    </source>
</evidence>
<accession>A0ABQ8UWE8</accession>
<name>A0ABQ8UWE8_9EUKA</name>
<evidence type="ECO:0000313" key="7">
    <source>
        <dbReference type="Proteomes" id="UP001141327"/>
    </source>
</evidence>
<keyword evidence="1" id="KW-0479">Metal-binding</keyword>
<dbReference type="SUPFAM" id="SSF144232">
    <property type="entry name" value="HIT/MYND zinc finger-like"/>
    <property type="match status" value="1"/>
</dbReference>
<evidence type="ECO:0000256" key="1">
    <source>
        <dbReference type="ARBA" id="ARBA00022723"/>
    </source>
</evidence>
<dbReference type="InterPro" id="IPR046824">
    <property type="entry name" value="Mss51-like_C"/>
</dbReference>